<evidence type="ECO:0000259" key="2">
    <source>
        <dbReference type="Pfam" id="PF17761"/>
    </source>
</evidence>
<dbReference type="KEGG" id="msf:IT882_15790"/>
<dbReference type="InterPro" id="IPR053148">
    <property type="entry name" value="PD-DEXK-like_domain"/>
</dbReference>
<sequence>MASGEIEHPDGYDRVLADLKARVRAAQRSAQRAVQNEMVGLYWTIGKTILEQQQQAGWGAKVVTRLAEDLRTEFTDTTGFNRRNLLYMRAFAAAWPSNVPQAVAQLPWGHVRLLLDRLDDPEEREWYAVESTANGWTRAVLEHQIMNQLRPRIGAAPTNFDAQLEPADAAQAQGMVRDPFVFDFLGLSRGIAERDLEQALMDRIVDTLRELGPGFTFAGRQMRFDVDGDEYVLDLLFFHTIQLRYVVVELKIGRFEPEYAGKLGFYVALVDERLRQPAHAPTVGILLCTGKNESVVRYALRGTTQPMAISTYTYDSLPTAEQEALPDADQLTHALGALVELTEPEDAANQPESL</sequence>
<proteinExistence type="predicted"/>
<evidence type="ECO:0000313" key="4">
    <source>
        <dbReference type="Proteomes" id="UP000594480"/>
    </source>
</evidence>
<evidence type="ECO:0000313" key="3">
    <source>
        <dbReference type="EMBL" id="QPE04557.1"/>
    </source>
</evidence>
<dbReference type="PANTHER" id="PTHR30547">
    <property type="entry name" value="UNCHARACTERIZED PROTEIN YHCG-RELATED"/>
    <property type="match status" value="1"/>
</dbReference>
<accession>A0A7S8MWI4</accession>
<feature type="domain" description="YhcG N-terminal" evidence="2">
    <location>
        <begin position="19"/>
        <end position="149"/>
    </location>
</feature>
<dbReference type="RefSeq" id="WP_195692609.1">
    <property type="nucleotide sequence ID" value="NZ_CP064760.1"/>
</dbReference>
<evidence type="ECO:0000259" key="1">
    <source>
        <dbReference type="Pfam" id="PF06250"/>
    </source>
</evidence>
<dbReference type="Gene3D" id="3.40.1350.10">
    <property type="match status" value="1"/>
</dbReference>
<dbReference type="InterPro" id="IPR041527">
    <property type="entry name" value="YhcG_N"/>
</dbReference>
<dbReference type="GO" id="GO:0003676">
    <property type="term" value="F:nucleic acid binding"/>
    <property type="evidence" value="ECO:0007669"/>
    <property type="project" value="InterPro"/>
</dbReference>
<dbReference type="InterPro" id="IPR011856">
    <property type="entry name" value="tRNA_endonuc-like_dom_sf"/>
</dbReference>
<dbReference type="AlphaFoldDB" id="A0A7S8MWI4"/>
<dbReference type="Proteomes" id="UP000594480">
    <property type="component" value="Chromosome"/>
</dbReference>
<name>A0A7S8MWI4_9MICO</name>
<gene>
    <name evidence="3" type="ORF">IT882_15790</name>
</gene>
<dbReference type="EMBL" id="CP064760">
    <property type="protein sequence ID" value="QPE04557.1"/>
    <property type="molecule type" value="Genomic_DNA"/>
</dbReference>
<dbReference type="InterPro" id="IPR009362">
    <property type="entry name" value="YhcG_C"/>
</dbReference>
<dbReference type="PANTHER" id="PTHR30547:SF0">
    <property type="entry name" value="BLR8175 PROTEIN"/>
    <property type="match status" value="1"/>
</dbReference>
<organism evidence="3 4">
    <name type="scientific">Microbacterium schleiferi</name>
    <dbReference type="NCBI Taxonomy" id="69362"/>
    <lineage>
        <taxon>Bacteria</taxon>
        <taxon>Bacillati</taxon>
        <taxon>Actinomycetota</taxon>
        <taxon>Actinomycetes</taxon>
        <taxon>Micrococcales</taxon>
        <taxon>Microbacteriaceae</taxon>
        <taxon>Microbacterium</taxon>
    </lineage>
</organism>
<protein>
    <submittedName>
        <fullName evidence="3">DUF1016 family protein</fullName>
    </submittedName>
</protein>
<reference evidence="3 4" key="1">
    <citation type="submission" date="2020-11" db="EMBL/GenBank/DDBJ databases">
        <title>Amino acid is mineralized and recycled by bacteria in oceanic microbiome.</title>
        <authorList>
            <person name="Zheng L.Y."/>
        </authorList>
    </citation>
    <scope>NUCLEOTIDE SEQUENCE [LARGE SCALE GENOMIC DNA]</scope>
    <source>
        <strain evidence="3 4">A32-1</strain>
    </source>
</reference>
<dbReference type="Pfam" id="PF17761">
    <property type="entry name" value="DUF1016_N"/>
    <property type="match status" value="1"/>
</dbReference>
<feature type="domain" description="YhcG PDDEXK nuclease" evidence="1">
    <location>
        <begin position="175"/>
        <end position="318"/>
    </location>
</feature>
<keyword evidence="4" id="KW-1185">Reference proteome</keyword>
<dbReference type="Pfam" id="PF06250">
    <property type="entry name" value="YhcG_C"/>
    <property type="match status" value="1"/>
</dbReference>